<dbReference type="PROSITE" id="PS51257">
    <property type="entry name" value="PROKAR_LIPOPROTEIN"/>
    <property type="match status" value="1"/>
</dbReference>
<dbReference type="Pfam" id="PF00691">
    <property type="entry name" value="OmpA"/>
    <property type="match status" value="1"/>
</dbReference>
<proteinExistence type="predicted"/>
<keyword evidence="4" id="KW-1185">Reference proteome</keyword>
<dbReference type="PROSITE" id="PS51123">
    <property type="entry name" value="OMPA_2"/>
    <property type="match status" value="1"/>
</dbReference>
<sequence>MKKLVVLIIVTSVMLSSCVSQKKYTELEGNFNKKNQELVDAKADLMKCRIENEGKITSLEQQVIDLRKDKEKTLEYVDNLTVLSKSASENIKETLSQMGKKDEYIKYIQKAITRKDSINLALGFKLKSVLKEGFSDEDIQVDVEKTVVYISIADKLLFKSGSSTISNNAKKVLGKVAEVIAAQPELEVMVEGYTDNKKVIKNSSIKDNWDLSVKRSTAVIRVLQNDFNIEPSRLVAAGRSEYKPLESNDTVEGRARNRRTRIVLMPKLDQFFNLLESKVE</sequence>
<dbReference type="RefSeq" id="WP_068207836.1">
    <property type="nucleotide sequence ID" value="NZ_CP013355.1"/>
</dbReference>
<dbReference type="PANTHER" id="PTHR30329:SF21">
    <property type="entry name" value="LIPOPROTEIN YIAD-RELATED"/>
    <property type="match status" value="1"/>
</dbReference>
<dbReference type="EMBL" id="CP013355">
    <property type="protein sequence ID" value="AMC10993.1"/>
    <property type="molecule type" value="Genomic_DNA"/>
</dbReference>
<dbReference type="InterPro" id="IPR050330">
    <property type="entry name" value="Bact_OuterMem_StrucFunc"/>
</dbReference>
<evidence type="ECO:0000313" key="4">
    <source>
        <dbReference type="Proteomes" id="UP000059672"/>
    </source>
</evidence>
<dbReference type="AlphaFoldDB" id="A0A0X8G6H5"/>
<dbReference type="KEGG" id="lut:Lupro_06910"/>
<dbReference type="CDD" id="cd07185">
    <property type="entry name" value="OmpA_C-like"/>
    <property type="match status" value="1"/>
</dbReference>
<name>A0A0X8G6H5_9FLAO</name>
<dbReference type="InterPro" id="IPR006665">
    <property type="entry name" value="OmpA-like"/>
</dbReference>
<evidence type="ECO:0000256" key="1">
    <source>
        <dbReference type="PROSITE-ProRule" id="PRU00473"/>
    </source>
</evidence>
<reference evidence="3 4" key="2">
    <citation type="journal article" date="2016" name="Int. J. Syst. Evol. Microbiol.">
        <title>Lutibacter profundi sp. nov., isolated from a deep-sea hydrothermal system on the Arctic Mid-Ocean Ridge and emended description of the genus Lutibacter.</title>
        <authorList>
            <person name="Le Moine Bauer S."/>
            <person name="Roalkvam I."/>
            <person name="Steen I.H."/>
            <person name="Dahle H."/>
        </authorList>
    </citation>
    <scope>NUCLEOTIDE SEQUENCE [LARGE SCALE GENOMIC DNA]</scope>
    <source>
        <strain evidence="3 4">LP1</strain>
    </source>
</reference>
<gene>
    <name evidence="3" type="ORF">Lupro_06910</name>
</gene>
<dbReference type="GO" id="GO:0016020">
    <property type="term" value="C:membrane"/>
    <property type="evidence" value="ECO:0007669"/>
    <property type="project" value="UniProtKB-UniRule"/>
</dbReference>
<dbReference type="OrthoDB" id="9815217at2"/>
<accession>A0A0X8G6H5</accession>
<feature type="domain" description="OmpA-like" evidence="2">
    <location>
        <begin position="145"/>
        <end position="268"/>
    </location>
</feature>
<dbReference type="PATRIC" id="fig|1622118.3.peg.1429"/>
<dbReference type="STRING" id="1622118.Lupro_06910"/>
<evidence type="ECO:0000313" key="3">
    <source>
        <dbReference type="EMBL" id="AMC10993.1"/>
    </source>
</evidence>
<reference evidence="4" key="1">
    <citation type="submission" date="2015-12" db="EMBL/GenBank/DDBJ databases">
        <title>Complete genome sequence of Lutibacter profundus strain LP1.</title>
        <authorList>
            <person name="Wissuwa J."/>
            <person name="Le Moine Bauer S."/>
            <person name="Stokke R."/>
            <person name="Dahle H."/>
            <person name="Steen I.H."/>
        </authorList>
    </citation>
    <scope>NUCLEOTIDE SEQUENCE [LARGE SCALE GENOMIC DNA]</scope>
    <source>
        <strain evidence="4">LP1</strain>
    </source>
</reference>
<evidence type="ECO:0000259" key="2">
    <source>
        <dbReference type="PROSITE" id="PS51123"/>
    </source>
</evidence>
<dbReference type="InterPro" id="IPR036737">
    <property type="entry name" value="OmpA-like_sf"/>
</dbReference>
<dbReference type="PANTHER" id="PTHR30329">
    <property type="entry name" value="STATOR ELEMENT OF FLAGELLAR MOTOR COMPLEX"/>
    <property type="match status" value="1"/>
</dbReference>
<organism evidence="3 4">
    <name type="scientific">Lutibacter profundi</name>
    <dbReference type="NCBI Taxonomy" id="1622118"/>
    <lineage>
        <taxon>Bacteria</taxon>
        <taxon>Pseudomonadati</taxon>
        <taxon>Bacteroidota</taxon>
        <taxon>Flavobacteriia</taxon>
        <taxon>Flavobacteriales</taxon>
        <taxon>Flavobacteriaceae</taxon>
        <taxon>Lutibacter</taxon>
    </lineage>
</organism>
<dbReference type="SUPFAM" id="SSF103088">
    <property type="entry name" value="OmpA-like"/>
    <property type="match status" value="1"/>
</dbReference>
<dbReference type="Gene3D" id="3.30.1330.60">
    <property type="entry name" value="OmpA-like domain"/>
    <property type="match status" value="1"/>
</dbReference>
<dbReference type="Proteomes" id="UP000059672">
    <property type="component" value="Chromosome"/>
</dbReference>
<keyword evidence="1" id="KW-0472">Membrane</keyword>
<protein>
    <recommendedName>
        <fullName evidence="2">OmpA-like domain-containing protein</fullName>
    </recommendedName>
</protein>